<evidence type="ECO:0000313" key="6">
    <source>
        <dbReference type="Proteomes" id="UP001500466"/>
    </source>
</evidence>
<evidence type="ECO:0000256" key="2">
    <source>
        <dbReference type="ARBA" id="ARBA00023034"/>
    </source>
</evidence>
<comment type="subcellular location">
    <subcellularLocation>
        <location evidence="1">Golgi apparatus membrane</location>
        <topology evidence="1">Peripheral membrane protein</topology>
        <orientation evidence="1">Cytoplasmic side</orientation>
    </subcellularLocation>
</comment>
<proteinExistence type="predicted"/>
<evidence type="ECO:0000256" key="1">
    <source>
        <dbReference type="ARBA" id="ARBA00004255"/>
    </source>
</evidence>
<reference evidence="6" key="1">
    <citation type="journal article" date="2019" name="Int. J. Syst. Evol. Microbiol.">
        <title>The Global Catalogue of Microorganisms (GCM) 10K type strain sequencing project: providing services to taxonomists for standard genome sequencing and annotation.</title>
        <authorList>
            <consortium name="The Broad Institute Genomics Platform"/>
            <consortium name="The Broad Institute Genome Sequencing Center for Infectious Disease"/>
            <person name="Wu L."/>
            <person name="Ma J."/>
        </authorList>
    </citation>
    <scope>NUCLEOTIDE SEQUENCE [LARGE SCALE GENOMIC DNA]</scope>
    <source>
        <strain evidence="6">JCM 17986</strain>
    </source>
</reference>
<evidence type="ECO:0000256" key="4">
    <source>
        <dbReference type="ARBA" id="ARBA00023136"/>
    </source>
</evidence>
<keyword evidence="2" id="KW-0333">Golgi apparatus</keyword>
<dbReference type="Proteomes" id="UP001500466">
    <property type="component" value="Unassembled WGS sequence"/>
</dbReference>
<comment type="caution">
    <text evidence="5">The sequence shown here is derived from an EMBL/GenBank/DDBJ whole genome shotgun (WGS) entry which is preliminary data.</text>
</comment>
<name>A0ABP9I0K8_9ACTN</name>
<keyword evidence="4" id="KW-0472">Membrane</keyword>
<evidence type="ECO:0000256" key="3">
    <source>
        <dbReference type="ARBA" id="ARBA00023121"/>
    </source>
</evidence>
<accession>A0ABP9I0K8</accession>
<evidence type="ECO:0000313" key="5">
    <source>
        <dbReference type="EMBL" id="GAA4983527.1"/>
    </source>
</evidence>
<dbReference type="InterPro" id="IPR038261">
    <property type="entry name" value="GPP34-like_sf"/>
</dbReference>
<organism evidence="5 6">
    <name type="scientific">Yinghuangia aomiensis</name>
    <dbReference type="NCBI Taxonomy" id="676205"/>
    <lineage>
        <taxon>Bacteria</taxon>
        <taxon>Bacillati</taxon>
        <taxon>Actinomycetota</taxon>
        <taxon>Actinomycetes</taxon>
        <taxon>Kitasatosporales</taxon>
        <taxon>Streptomycetaceae</taxon>
        <taxon>Yinghuangia</taxon>
    </lineage>
</organism>
<keyword evidence="3" id="KW-0446">Lipid-binding</keyword>
<dbReference type="Pfam" id="PF05719">
    <property type="entry name" value="GPP34"/>
    <property type="match status" value="1"/>
</dbReference>
<sequence>MPRLPPRAVPHVESSMTTARDLMITAIAAEPEHPVPHGELSLALAGAELLDLLADETVVLDGDRIVPRLRVPNADLLLEQAGAALVDSPPYESVEDWLWRRGRDLASAYLAAFEEDGQLTRQRHRLPFRSGNVTLADTPDRRAAEARRAAGEPVLAGLAAAAGVRDAGAVGDPAGAADAVAEPVADGAVPRDPADIVLAAVGDAATELKAVRQRRDIEQAAYDNIWRGV</sequence>
<dbReference type="EMBL" id="BAABHS010000026">
    <property type="protein sequence ID" value="GAA4983527.1"/>
    <property type="molecule type" value="Genomic_DNA"/>
</dbReference>
<keyword evidence="6" id="KW-1185">Reference proteome</keyword>
<dbReference type="Gene3D" id="1.10.3630.10">
    <property type="entry name" value="yeast vps74-n-term truncation variant domain like"/>
    <property type="match status" value="1"/>
</dbReference>
<protein>
    <submittedName>
        <fullName evidence="5">GPP34 family phosphoprotein</fullName>
    </submittedName>
</protein>
<dbReference type="InterPro" id="IPR008628">
    <property type="entry name" value="GPP34-like"/>
</dbReference>
<gene>
    <name evidence="5" type="ORF">GCM10023205_61760</name>
</gene>